<dbReference type="AlphaFoldDB" id="A0A2C9VH76"/>
<organism evidence="2">
    <name type="scientific">Manihot esculenta</name>
    <name type="common">Cassava</name>
    <name type="synonym">Jatropha manihot</name>
    <dbReference type="NCBI Taxonomy" id="3983"/>
    <lineage>
        <taxon>Eukaryota</taxon>
        <taxon>Viridiplantae</taxon>
        <taxon>Streptophyta</taxon>
        <taxon>Embryophyta</taxon>
        <taxon>Tracheophyta</taxon>
        <taxon>Spermatophyta</taxon>
        <taxon>Magnoliopsida</taxon>
        <taxon>eudicotyledons</taxon>
        <taxon>Gunneridae</taxon>
        <taxon>Pentapetalae</taxon>
        <taxon>rosids</taxon>
        <taxon>fabids</taxon>
        <taxon>Malpighiales</taxon>
        <taxon>Euphorbiaceae</taxon>
        <taxon>Crotonoideae</taxon>
        <taxon>Manihoteae</taxon>
        <taxon>Manihot</taxon>
    </lineage>
</organism>
<sequence>MEKQDLRAGRRLLRRGLLLVFKTLFFPVMATSSLLWLIWFILFESSNKISLMATSSLLWLI</sequence>
<feature type="transmembrane region" description="Helical" evidence="1">
    <location>
        <begin position="20"/>
        <end position="42"/>
    </location>
</feature>
<keyword evidence="1" id="KW-0472">Membrane</keyword>
<evidence type="ECO:0000313" key="2">
    <source>
        <dbReference type="EMBL" id="OAY44723.1"/>
    </source>
</evidence>
<reference evidence="2" key="1">
    <citation type="submission" date="2016-02" db="EMBL/GenBank/DDBJ databases">
        <title>WGS assembly of Manihot esculenta.</title>
        <authorList>
            <person name="Bredeson J.V."/>
            <person name="Prochnik S.E."/>
            <person name="Lyons J.B."/>
            <person name="Schmutz J."/>
            <person name="Grimwood J."/>
            <person name="Vrebalov J."/>
            <person name="Bart R.S."/>
            <person name="Amuge T."/>
            <person name="Ferguson M.E."/>
            <person name="Green R."/>
            <person name="Putnam N."/>
            <person name="Stites J."/>
            <person name="Rounsley S."/>
            <person name="Rokhsar D.S."/>
        </authorList>
    </citation>
    <scope>NUCLEOTIDE SEQUENCE [LARGE SCALE GENOMIC DNA]</scope>
    <source>
        <tissue evidence="2">Leaf</tissue>
    </source>
</reference>
<dbReference type="EMBL" id="CM004393">
    <property type="protein sequence ID" value="OAY44723.1"/>
    <property type="molecule type" value="Genomic_DNA"/>
</dbReference>
<proteinExistence type="predicted"/>
<evidence type="ECO:0000256" key="1">
    <source>
        <dbReference type="SAM" id="Phobius"/>
    </source>
</evidence>
<name>A0A2C9VH76_MANES</name>
<gene>
    <name evidence="2" type="ORF">MANES_07G000200</name>
</gene>
<accession>A0A2C9VH76</accession>
<protein>
    <submittedName>
        <fullName evidence="2">Uncharacterized protein</fullName>
    </submittedName>
</protein>
<keyword evidence="1" id="KW-0812">Transmembrane</keyword>
<keyword evidence="1" id="KW-1133">Transmembrane helix</keyword>